<comment type="caution">
    <text evidence="1">The sequence shown here is derived from an EMBL/GenBank/DDBJ whole genome shotgun (WGS) entry which is preliminary data.</text>
</comment>
<evidence type="ECO:0000313" key="2">
    <source>
        <dbReference type="Proteomes" id="UP000054988"/>
    </source>
</evidence>
<name>A0A0W0GDH8_MONRR</name>
<gene>
    <name evidence="1" type="ORF">WG66_799</name>
</gene>
<reference evidence="1 2" key="1">
    <citation type="submission" date="2015-12" db="EMBL/GenBank/DDBJ databases">
        <title>Draft genome sequence of Moniliophthora roreri, the causal agent of frosty pod rot of cacao.</title>
        <authorList>
            <person name="Aime M.C."/>
            <person name="Diaz-Valderrama J.R."/>
            <person name="Kijpornyongpan T."/>
            <person name="Phillips-Mora W."/>
        </authorList>
    </citation>
    <scope>NUCLEOTIDE SEQUENCE [LARGE SCALE GENOMIC DNA]</scope>
    <source>
        <strain evidence="1 2">MCA 2952</strain>
    </source>
</reference>
<dbReference type="EMBL" id="LATX01000305">
    <property type="protein sequence ID" value="KTB46624.1"/>
    <property type="molecule type" value="Genomic_DNA"/>
</dbReference>
<proteinExistence type="predicted"/>
<organism evidence="1 2">
    <name type="scientific">Moniliophthora roreri</name>
    <name type="common">Frosty pod rot fungus</name>
    <name type="synonym">Monilia roreri</name>
    <dbReference type="NCBI Taxonomy" id="221103"/>
    <lineage>
        <taxon>Eukaryota</taxon>
        <taxon>Fungi</taxon>
        <taxon>Dikarya</taxon>
        <taxon>Basidiomycota</taxon>
        <taxon>Agaricomycotina</taxon>
        <taxon>Agaricomycetes</taxon>
        <taxon>Agaricomycetidae</taxon>
        <taxon>Agaricales</taxon>
        <taxon>Marasmiineae</taxon>
        <taxon>Marasmiaceae</taxon>
        <taxon>Moniliophthora</taxon>
    </lineage>
</organism>
<evidence type="ECO:0000313" key="1">
    <source>
        <dbReference type="EMBL" id="KTB46624.1"/>
    </source>
</evidence>
<accession>A0A0W0GDH8</accession>
<dbReference type="Proteomes" id="UP000054988">
    <property type="component" value="Unassembled WGS sequence"/>
</dbReference>
<sequence>MAPAPVIPWFL</sequence>
<protein>
    <submittedName>
        <fullName evidence="1">Uncharacterized protein</fullName>
    </submittedName>
</protein>